<dbReference type="Proteomes" id="UP000051952">
    <property type="component" value="Unassembled WGS sequence"/>
</dbReference>
<protein>
    <submittedName>
        <fullName evidence="1">Uncharacterized protein</fullName>
    </submittedName>
</protein>
<reference evidence="2" key="1">
    <citation type="submission" date="2015-09" db="EMBL/GenBank/DDBJ databases">
        <authorList>
            <consortium name="Pathogen Informatics"/>
        </authorList>
    </citation>
    <scope>NUCLEOTIDE SEQUENCE [LARGE SCALE GENOMIC DNA]</scope>
    <source>
        <strain evidence="2">Lake Konstanz</strain>
    </source>
</reference>
<sequence>MRRICNRVIATPSAALVAGQQVRSVYSIWGSVVLEEPMSQNKTWAERITSQHEYRSFINQTIAEVPAPSGVTLSATEQYLLSAIEDDTKRLLSVDWTFDFDPFWRDRVQQHVDTFTIIYTEDRNKFAKIIFGNSSSNKEAKLFVERKLNVLKATIQWAEDTERVYSAIANARFHMQREVFDAFEREKILAGCVEIVDDFKKRVPVDFSRKAVGELDNHLMNMRHWIWDCPNAKRTYSRRLA</sequence>
<gene>
    <name evidence="1" type="ORF">BSAL_73315</name>
</gene>
<keyword evidence="2" id="KW-1185">Reference proteome</keyword>
<accession>A0A0S4J0Y6</accession>
<dbReference type="OMA" id="MRHWVWD"/>
<evidence type="ECO:0000313" key="1">
    <source>
        <dbReference type="EMBL" id="CUG06687.1"/>
    </source>
</evidence>
<dbReference type="VEuPathDB" id="TriTrypDB:BSAL_73315"/>
<organism evidence="1 2">
    <name type="scientific">Bodo saltans</name>
    <name type="common">Flagellated protozoan</name>
    <dbReference type="NCBI Taxonomy" id="75058"/>
    <lineage>
        <taxon>Eukaryota</taxon>
        <taxon>Discoba</taxon>
        <taxon>Euglenozoa</taxon>
        <taxon>Kinetoplastea</taxon>
        <taxon>Metakinetoplastina</taxon>
        <taxon>Eubodonida</taxon>
        <taxon>Bodonidae</taxon>
        <taxon>Bodo</taxon>
    </lineage>
</organism>
<dbReference type="AlphaFoldDB" id="A0A0S4J0Y6"/>
<name>A0A0S4J0Y6_BODSA</name>
<evidence type="ECO:0000313" key="2">
    <source>
        <dbReference type="Proteomes" id="UP000051952"/>
    </source>
</evidence>
<dbReference type="EMBL" id="CYKH01000610">
    <property type="protein sequence ID" value="CUG06687.1"/>
    <property type="molecule type" value="Genomic_DNA"/>
</dbReference>
<dbReference type="OrthoDB" id="268958at2759"/>
<proteinExistence type="predicted"/>